<accession>A0A0E9VC17</accession>
<protein>
    <submittedName>
        <fullName evidence="1">Uncharacterized protein</fullName>
    </submittedName>
</protein>
<name>A0A0E9VC17_ANGAN</name>
<dbReference type="EMBL" id="GBXM01033572">
    <property type="protein sequence ID" value="JAH75005.1"/>
    <property type="molecule type" value="Transcribed_RNA"/>
</dbReference>
<organism evidence="1">
    <name type="scientific">Anguilla anguilla</name>
    <name type="common">European freshwater eel</name>
    <name type="synonym">Muraena anguilla</name>
    <dbReference type="NCBI Taxonomy" id="7936"/>
    <lineage>
        <taxon>Eukaryota</taxon>
        <taxon>Metazoa</taxon>
        <taxon>Chordata</taxon>
        <taxon>Craniata</taxon>
        <taxon>Vertebrata</taxon>
        <taxon>Euteleostomi</taxon>
        <taxon>Actinopterygii</taxon>
        <taxon>Neopterygii</taxon>
        <taxon>Teleostei</taxon>
        <taxon>Anguilliformes</taxon>
        <taxon>Anguillidae</taxon>
        <taxon>Anguilla</taxon>
    </lineage>
</organism>
<reference evidence="1" key="1">
    <citation type="submission" date="2014-11" db="EMBL/GenBank/DDBJ databases">
        <authorList>
            <person name="Amaro Gonzalez C."/>
        </authorList>
    </citation>
    <scope>NUCLEOTIDE SEQUENCE</scope>
</reference>
<dbReference type="AlphaFoldDB" id="A0A0E9VC17"/>
<evidence type="ECO:0000313" key="1">
    <source>
        <dbReference type="EMBL" id="JAH75005.1"/>
    </source>
</evidence>
<proteinExistence type="predicted"/>
<reference evidence="1" key="2">
    <citation type="journal article" date="2015" name="Fish Shellfish Immunol.">
        <title>Early steps in the European eel (Anguilla anguilla)-Vibrio vulnificus interaction in the gills: Role of the RtxA13 toxin.</title>
        <authorList>
            <person name="Callol A."/>
            <person name="Pajuelo D."/>
            <person name="Ebbesson L."/>
            <person name="Teles M."/>
            <person name="MacKenzie S."/>
            <person name="Amaro C."/>
        </authorList>
    </citation>
    <scope>NUCLEOTIDE SEQUENCE</scope>
</reference>
<sequence>MPLKMQPDNVRNIRNTLYTLQLVQYIENERLFN</sequence>